<evidence type="ECO:0000313" key="1">
    <source>
        <dbReference type="EMBL" id="CAL5129990.1"/>
    </source>
</evidence>
<dbReference type="Proteomes" id="UP001497525">
    <property type="component" value="Unassembled WGS sequence"/>
</dbReference>
<dbReference type="GO" id="GO:0003735">
    <property type="term" value="F:structural constituent of ribosome"/>
    <property type="evidence" value="ECO:0007669"/>
    <property type="project" value="InterPro"/>
</dbReference>
<dbReference type="GO" id="GO:0005762">
    <property type="term" value="C:mitochondrial large ribosomal subunit"/>
    <property type="evidence" value="ECO:0007669"/>
    <property type="project" value="TreeGrafter"/>
</dbReference>
<name>A0AAV2T0I6_CALDB</name>
<dbReference type="PANTHER" id="PTHR13528">
    <property type="entry name" value="39S RIBOSOMAL PROTEIN L28, MITOCHONDRIAL"/>
    <property type="match status" value="1"/>
</dbReference>
<gene>
    <name evidence="1" type="ORF">CDAUBV1_LOCUS1439</name>
</gene>
<evidence type="ECO:0008006" key="3">
    <source>
        <dbReference type="Google" id="ProtNLM"/>
    </source>
</evidence>
<dbReference type="PANTHER" id="PTHR13528:SF2">
    <property type="entry name" value="LARGE RIBOSOMAL SUBUNIT PROTEIN BL28M"/>
    <property type="match status" value="1"/>
</dbReference>
<reference evidence="1" key="1">
    <citation type="submission" date="2024-06" db="EMBL/GenBank/DDBJ databases">
        <authorList>
            <person name="Liu X."/>
            <person name="Lenzi L."/>
            <person name="Haldenby T S."/>
            <person name="Uol C."/>
        </authorList>
    </citation>
    <scope>NUCLEOTIDE SEQUENCE</scope>
</reference>
<dbReference type="InterPro" id="IPR026569">
    <property type="entry name" value="Ribosomal_bL28"/>
</dbReference>
<protein>
    <recommendedName>
        <fullName evidence="3">39S ribosomal protein L28, mitochondrial</fullName>
    </recommendedName>
</protein>
<evidence type="ECO:0000313" key="2">
    <source>
        <dbReference type="Proteomes" id="UP001497525"/>
    </source>
</evidence>
<organism evidence="1 2">
    <name type="scientific">Calicophoron daubneyi</name>
    <name type="common">Rumen fluke</name>
    <name type="synonym">Paramphistomum daubneyi</name>
    <dbReference type="NCBI Taxonomy" id="300641"/>
    <lineage>
        <taxon>Eukaryota</taxon>
        <taxon>Metazoa</taxon>
        <taxon>Spiralia</taxon>
        <taxon>Lophotrochozoa</taxon>
        <taxon>Platyhelminthes</taxon>
        <taxon>Trematoda</taxon>
        <taxon>Digenea</taxon>
        <taxon>Plagiorchiida</taxon>
        <taxon>Pronocephalata</taxon>
        <taxon>Paramphistomoidea</taxon>
        <taxon>Paramphistomidae</taxon>
        <taxon>Calicophoron</taxon>
    </lineage>
</organism>
<dbReference type="AlphaFoldDB" id="A0AAV2T0I6"/>
<sequence length="267" mass="30956">MSRILYYEHVKPIIARLPEHYKRRYLESHQTKPESKVVPPPVLVGRSKFVNYLSPGAYCDIPPKVIYPPESQRCLWGNEGILSGYVQKKETSPICPKMWGPSLSQQIFYSEILNRYMIIIVSEAVLSSIESLGGFDQYILSTPEESMHSRLGMHLKRDMLKTLSDPNFCASNREKRESILSRYSKYVLPREEAEWVGLTLEEAVKKQTKLEYEVARLSVRPRKIDLTEKLLEELKSPTPPETVEQKPKWSQRIFSKILPRMGTGKQR</sequence>
<comment type="caution">
    <text evidence="1">The sequence shown here is derived from an EMBL/GenBank/DDBJ whole genome shotgun (WGS) entry which is preliminary data.</text>
</comment>
<proteinExistence type="predicted"/>
<dbReference type="EMBL" id="CAXLJL010000057">
    <property type="protein sequence ID" value="CAL5129990.1"/>
    <property type="molecule type" value="Genomic_DNA"/>
</dbReference>
<accession>A0AAV2T0I6</accession>